<dbReference type="GO" id="GO:0016020">
    <property type="term" value="C:membrane"/>
    <property type="evidence" value="ECO:0007669"/>
    <property type="project" value="InterPro"/>
</dbReference>
<keyword evidence="5" id="KW-0175">Coiled coil</keyword>
<dbReference type="GO" id="GO:0005525">
    <property type="term" value="F:GTP binding"/>
    <property type="evidence" value="ECO:0007669"/>
    <property type="project" value="UniProtKB-KW"/>
</dbReference>
<dbReference type="PANTHER" id="PTHR32341">
    <property type="entry name" value="INTERFERON-INDUCIBLE GTPASE"/>
    <property type="match status" value="1"/>
</dbReference>
<dbReference type="InterPro" id="IPR051515">
    <property type="entry name" value="IRG"/>
</dbReference>
<dbReference type="Pfam" id="PF05049">
    <property type="entry name" value="IIGP"/>
    <property type="match status" value="1"/>
</dbReference>
<dbReference type="PROSITE" id="PS51716">
    <property type="entry name" value="G_IRG"/>
    <property type="match status" value="1"/>
</dbReference>
<keyword evidence="2" id="KW-0547">Nucleotide-binding</keyword>
<dbReference type="SUPFAM" id="SSF52540">
    <property type="entry name" value="P-loop containing nucleoside triphosphate hydrolases"/>
    <property type="match status" value="1"/>
</dbReference>
<gene>
    <name evidence="7" type="ORF">AMON00008_LOCUS59570</name>
</gene>
<evidence type="ECO:0000256" key="3">
    <source>
        <dbReference type="ARBA" id="ARBA00022801"/>
    </source>
</evidence>
<evidence type="ECO:0000313" key="7">
    <source>
        <dbReference type="EMBL" id="CAE4660610.1"/>
    </source>
</evidence>
<accession>A0A7S4VR48</accession>
<organism evidence="7">
    <name type="scientific">Alexandrium monilatum</name>
    <dbReference type="NCBI Taxonomy" id="311494"/>
    <lineage>
        <taxon>Eukaryota</taxon>
        <taxon>Sar</taxon>
        <taxon>Alveolata</taxon>
        <taxon>Dinophyceae</taxon>
        <taxon>Gonyaulacales</taxon>
        <taxon>Pyrocystaceae</taxon>
        <taxon>Alexandrium</taxon>
    </lineage>
</organism>
<dbReference type="AlphaFoldDB" id="A0A7S4VR48"/>
<evidence type="ECO:0000256" key="2">
    <source>
        <dbReference type="ARBA" id="ARBA00022741"/>
    </source>
</evidence>
<reference evidence="7" key="1">
    <citation type="submission" date="2021-01" db="EMBL/GenBank/DDBJ databases">
        <authorList>
            <person name="Corre E."/>
            <person name="Pelletier E."/>
            <person name="Niang G."/>
            <person name="Scheremetjew M."/>
            <person name="Finn R."/>
            <person name="Kale V."/>
            <person name="Holt S."/>
            <person name="Cochrane G."/>
            <person name="Meng A."/>
            <person name="Brown T."/>
            <person name="Cohen L."/>
        </authorList>
    </citation>
    <scope>NUCLEOTIDE SEQUENCE</scope>
    <source>
        <strain evidence="7">CCMP3105</strain>
    </source>
</reference>
<proteinExistence type="inferred from homology"/>
<feature type="domain" description="IRG-type G" evidence="6">
    <location>
        <begin position="160"/>
        <end position="335"/>
    </location>
</feature>
<dbReference type="InterPro" id="IPR027417">
    <property type="entry name" value="P-loop_NTPase"/>
</dbReference>
<dbReference type="InterPro" id="IPR007743">
    <property type="entry name" value="Immunity-related_GTPase-like"/>
</dbReference>
<feature type="coiled-coil region" evidence="5">
    <location>
        <begin position="85"/>
        <end position="133"/>
    </location>
</feature>
<dbReference type="EMBL" id="HBNR01083215">
    <property type="protein sequence ID" value="CAE4660610.1"/>
    <property type="molecule type" value="Transcribed_RNA"/>
</dbReference>
<comment type="similarity">
    <text evidence="1">Belongs to the TRAFAC class dynamin-like GTPase superfamily. IRG family.</text>
</comment>
<dbReference type="GO" id="GO:0003924">
    <property type="term" value="F:GTPase activity"/>
    <property type="evidence" value="ECO:0007669"/>
    <property type="project" value="TreeGrafter"/>
</dbReference>
<evidence type="ECO:0000256" key="1">
    <source>
        <dbReference type="ARBA" id="ARBA00005429"/>
    </source>
</evidence>
<dbReference type="PANTHER" id="PTHR32341:SF17">
    <property type="entry name" value="IRG-TYPE G DOMAIN-CONTAINING PROTEIN"/>
    <property type="match status" value="1"/>
</dbReference>
<name>A0A7S4VR48_9DINO</name>
<evidence type="ECO:0000256" key="5">
    <source>
        <dbReference type="SAM" id="Coils"/>
    </source>
</evidence>
<evidence type="ECO:0000259" key="6">
    <source>
        <dbReference type="PROSITE" id="PS51716"/>
    </source>
</evidence>
<dbReference type="InterPro" id="IPR030385">
    <property type="entry name" value="G_IRG_dom"/>
</dbReference>
<evidence type="ECO:0000256" key="4">
    <source>
        <dbReference type="ARBA" id="ARBA00023134"/>
    </source>
</evidence>
<keyword evidence="3" id="KW-0378">Hydrolase</keyword>
<keyword evidence="4" id="KW-0342">GTP-binding</keyword>
<sequence length="482" mass="53815">MAGELAGALQKRQSVVDDGAEVWESRPAPSLADAKHFEGVSFGAAPSAQEWMAKLSSVAEEDPLQDAFAQLLKSRVSRPLHVRRREAEEEELRGLSQALGQLQEKLRAESGDLRSLREELASREADLARREESLKADVEDASRDARQSYPQPEWLGNVEGTLNVAVVGNSGVGKSLLINRLRRLQRQSRDWAEVGVKETTKAPTSYALPGDGRVRLWDLPGAGTESFPAEAYIQTMGLRYFDSVLIVTAGRFTSTEIELRAELRKHRVPFLMVRTKVDIDVWNNHQDNGMAPDMTLSQIRNEFRALHGVEDLYLVSARDPELYDMPRLRFDAFPGLKSHLNTESLVFSPHGQGGWSDAWALPSAHSELLAGIQGYWRDLQDGTRYIVDGSQAHVTLFDGRAAIVCLQERDAEVWWCERWSISMESVAKERRACDDWSRPSARMGLAGAPEEVPLPHALSRGEVSAQCTYAAWVDRVMLRCPA</sequence>
<protein>
    <recommendedName>
        <fullName evidence="6">IRG-type G domain-containing protein</fullName>
    </recommendedName>
</protein>
<dbReference type="Gene3D" id="3.40.50.300">
    <property type="entry name" value="P-loop containing nucleotide triphosphate hydrolases"/>
    <property type="match status" value="1"/>
</dbReference>